<dbReference type="SUPFAM" id="SSF160897">
    <property type="entry name" value="Taf5 N-terminal domain-like"/>
    <property type="match status" value="1"/>
</dbReference>
<dbReference type="InterPro" id="IPR020472">
    <property type="entry name" value="WD40_PAC1"/>
</dbReference>
<comment type="similarity">
    <text evidence="2">Belongs to the WD repeat TAF5 family.</text>
</comment>
<feature type="repeat" description="WD" evidence="8">
    <location>
        <begin position="362"/>
        <end position="393"/>
    </location>
</feature>
<keyword evidence="10" id="KW-1185">Reference proteome</keyword>
<dbReference type="InterPro" id="IPR036322">
    <property type="entry name" value="WD40_repeat_dom_sf"/>
</dbReference>
<evidence type="ECO:0000256" key="5">
    <source>
        <dbReference type="ARBA" id="ARBA00023015"/>
    </source>
</evidence>
<protein>
    <submittedName>
        <fullName evidence="9">TAF5-like RNA polymerase II factor subunit 5L</fullName>
    </submittedName>
</protein>
<dbReference type="CDD" id="cd00200">
    <property type="entry name" value="WD40"/>
    <property type="match status" value="1"/>
</dbReference>
<name>A0A5N5SYQ3_9CRUS</name>
<accession>A0A5N5SYQ3</accession>
<evidence type="ECO:0000256" key="6">
    <source>
        <dbReference type="ARBA" id="ARBA00023163"/>
    </source>
</evidence>
<evidence type="ECO:0000256" key="7">
    <source>
        <dbReference type="ARBA" id="ARBA00023242"/>
    </source>
</evidence>
<dbReference type="OrthoDB" id="10266330at2759"/>
<dbReference type="InterPro" id="IPR019775">
    <property type="entry name" value="WD40_repeat_CS"/>
</dbReference>
<organism evidence="9 10">
    <name type="scientific">Armadillidium nasatum</name>
    <dbReference type="NCBI Taxonomy" id="96803"/>
    <lineage>
        <taxon>Eukaryota</taxon>
        <taxon>Metazoa</taxon>
        <taxon>Ecdysozoa</taxon>
        <taxon>Arthropoda</taxon>
        <taxon>Crustacea</taxon>
        <taxon>Multicrustacea</taxon>
        <taxon>Malacostraca</taxon>
        <taxon>Eumalacostraca</taxon>
        <taxon>Peracarida</taxon>
        <taxon>Isopoda</taxon>
        <taxon>Oniscidea</taxon>
        <taxon>Crinocheta</taxon>
        <taxon>Armadillidiidae</taxon>
        <taxon>Armadillidium</taxon>
    </lineage>
</organism>
<dbReference type="Proteomes" id="UP000326759">
    <property type="component" value="Unassembled WGS sequence"/>
</dbReference>
<dbReference type="InterPro" id="IPR015943">
    <property type="entry name" value="WD40/YVTN_repeat-like_dom_sf"/>
</dbReference>
<dbReference type="SMART" id="SM00320">
    <property type="entry name" value="WD40"/>
    <property type="match status" value="6"/>
</dbReference>
<evidence type="ECO:0000256" key="3">
    <source>
        <dbReference type="ARBA" id="ARBA00022574"/>
    </source>
</evidence>
<dbReference type="PROSITE" id="PS50082">
    <property type="entry name" value="WD_REPEATS_2"/>
    <property type="match status" value="4"/>
</dbReference>
<dbReference type="PANTHER" id="PTHR19879:SF1">
    <property type="entry name" value="CANNONBALL-RELATED"/>
    <property type="match status" value="1"/>
</dbReference>
<keyword evidence="6" id="KW-0804">Transcription</keyword>
<dbReference type="InterPro" id="IPR001680">
    <property type="entry name" value="WD40_rpt"/>
</dbReference>
<dbReference type="InterPro" id="IPR037264">
    <property type="entry name" value="TFIID_NTD2_sf"/>
</dbReference>
<dbReference type="Pfam" id="PF00400">
    <property type="entry name" value="WD40"/>
    <property type="match status" value="6"/>
</dbReference>
<dbReference type="Gene3D" id="2.130.10.10">
    <property type="entry name" value="YVTN repeat-like/Quinoprotein amine dehydrogenase"/>
    <property type="match status" value="2"/>
</dbReference>
<dbReference type="EMBL" id="SEYY01018944">
    <property type="protein sequence ID" value="KAB7498839.1"/>
    <property type="molecule type" value="Genomic_DNA"/>
</dbReference>
<keyword evidence="4" id="KW-0677">Repeat</keyword>
<dbReference type="PRINTS" id="PR00320">
    <property type="entry name" value="GPROTEINBRPT"/>
</dbReference>
<feature type="repeat" description="WD" evidence="8">
    <location>
        <begin position="446"/>
        <end position="487"/>
    </location>
</feature>
<evidence type="ECO:0000256" key="2">
    <source>
        <dbReference type="ARBA" id="ARBA00009435"/>
    </source>
</evidence>
<feature type="repeat" description="WD" evidence="8">
    <location>
        <begin position="404"/>
        <end position="445"/>
    </location>
</feature>
<evidence type="ECO:0000313" key="9">
    <source>
        <dbReference type="EMBL" id="KAB7498839.1"/>
    </source>
</evidence>
<keyword evidence="7" id="KW-0539">Nucleus</keyword>
<gene>
    <name evidence="9" type="primary">TAF5L</name>
    <name evidence="9" type="ORF">Anas_05252</name>
</gene>
<dbReference type="GO" id="GO:0006367">
    <property type="term" value="P:transcription initiation at RNA polymerase II promoter"/>
    <property type="evidence" value="ECO:0007669"/>
    <property type="project" value="TreeGrafter"/>
</dbReference>
<dbReference type="AlphaFoldDB" id="A0A5N5SYQ3"/>
<proteinExistence type="inferred from homology"/>
<keyword evidence="5" id="KW-0805">Transcription regulation</keyword>
<dbReference type="PROSITE" id="PS50294">
    <property type="entry name" value="WD_REPEATS_REGION"/>
    <property type="match status" value="4"/>
</dbReference>
<comment type="caution">
    <text evidence="9">The sequence shown here is derived from an EMBL/GenBank/DDBJ whole genome shotgun (WGS) entry which is preliminary data.</text>
</comment>
<dbReference type="Gene3D" id="1.25.40.500">
    <property type="entry name" value="TFIID subunit TAF5, NTD2 domain"/>
    <property type="match status" value="1"/>
</dbReference>
<dbReference type="GO" id="GO:0005669">
    <property type="term" value="C:transcription factor TFIID complex"/>
    <property type="evidence" value="ECO:0007669"/>
    <property type="project" value="TreeGrafter"/>
</dbReference>
<evidence type="ECO:0000256" key="1">
    <source>
        <dbReference type="ARBA" id="ARBA00004123"/>
    </source>
</evidence>
<keyword evidence="3 8" id="KW-0853">WD repeat</keyword>
<evidence type="ECO:0000256" key="8">
    <source>
        <dbReference type="PROSITE-ProRule" id="PRU00221"/>
    </source>
</evidence>
<evidence type="ECO:0000313" key="10">
    <source>
        <dbReference type="Proteomes" id="UP000326759"/>
    </source>
</evidence>
<evidence type="ECO:0000256" key="4">
    <source>
        <dbReference type="ARBA" id="ARBA00022737"/>
    </source>
</evidence>
<sequence>MKDITIKGDKVSSTTNEYLKQRSFEIAESMEYEDFAKEKAVLLPEEEVGLKDIVSPTSPNSITFSTTTSHYTFIDQQYISRHHQVFRVNRDYEQTLKQVWSAAGESTNSPIIQSLKTGKYIVRLSELTLNYFLRYLQTSSNPTLLQIFNNFLEVELSEMTGSQSYAIFRNTDDKNTPDQFSSTNNSSKVPDCSIEELTNVKEIISNVRNMKPSMPSVCVYNVFNAYNGLTCAKVNRDARLLVCGFEDSLIKLWRLSPAPQNIGFSFDLPRKVKTNDRILFCDFMKRDEVEESPIIEKEEEEEETKTLGGRHISGGEFCTLHGHRGPVFDSAFTHCSSYLFSVGDDSAMRLWNLEEQRTVALYQGHHYPVWCLDVSPHSIYIATGSYDETVRLWTTECTYPLRVFIGHTGSVDSVAFHPNCSYIASGSHDRAIRLWQVNDASVARILLQHSSPVKCLKFSPNGKYLASGSESGEAFIWDLVAGKVIFQLGASASEGSSSFPFLQGGDPIASLDWSKDSKILFTATSDGYLRGTYINVTEGNEASEVETVYCGSNSSSYSLINMSLNDHNFLSSVVAVHGERK</sequence>
<dbReference type="PROSITE" id="PS00678">
    <property type="entry name" value="WD_REPEATS_1"/>
    <property type="match status" value="1"/>
</dbReference>
<dbReference type="SUPFAM" id="SSF50978">
    <property type="entry name" value="WD40 repeat-like"/>
    <property type="match status" value="1"/>
</dbReference>
<feature type="repeat" description="WD" evidence="8">
    <location>
        <begin position="320"/>
        <end position="361"/>
    </location>
</feature>
<comment type="subcellular location">
    <subcellularLocation>
        <location evidence="1">Nucleus</location>
    </subcellularLocation>
</comment>
<dbReference type="PANTHER" id="PTHR19879">
    <property type="entry name" value="TRANSCRIPTION INITIATION FACTOR TFIID"/>
    <property type="match status" value="1"/>
</dbReference>
<reference evidence="9 10" key="1">
    <citation type="journal article" date="2019" name="PLoS Biol.">
        <title>Sex chromosomes control vertical transmission of feminizing Wolbachia symbionts in an isopod.</title>
        <authorList>
            <person name="Becking T."/>
            <person name="Chebbi M.A."/>
            <person name="Giraud I."/>
            <person name="Moumen B."/>
            <person name="Laverre T."/>
            <person name="Caubet Y."/>
            <person name="Peccoud J."/>
            <person name="Gilbert C."/>
            <person name="Cordaux R."/>
        </authorList>
    </citation>
    <scope>NUCLEOTIDE SEQUENCE [LARGE SCALE GENOMIC DNA]</scope>
    <source>
        <strain evidence="9">ANa2</strain>
        <tissue evidence="9">Whole body excluding digestive tract and cuticle</tissue>
    </source>
</reference>
<dbReference type="GO" id="GO:0016251">
    <property type="term" value="F:RNA polymerase II general transcription initiation factor activity"/>
    <property type="evidence" value="ECO:0007669"/>
    <property type="project" value="TreeGrafter"/>
</dbReference>